<evidence type="ECO:0000313" key="3">
    <source>
        <dbReference type="Proteomes" id="UP001149165"/>
    </source>
</evidence>
<dbReference type="EMBL" id="JAPQKH010000007">
    <property type="protein sequence ID" value="KAJ5087749.1"/>
    <property type="molecule type" value="Genomic_DNA"/>
</dbReference>
<dbReference type="InterPro" id="IPR000719">
    <property type="entry name" value="Prot_kinase_dom"/>
</dbReference>
<dbReference type="Gene3D" id="1.10.510.10">
    <property type="entry name" value="Transferase(Phosphotransferase) domain 1"/>
    <property type="match status" value="1"/>
</dbReference>
<protein>
    <submittedName>
        <fullName evidence="2">Protein kinase domain-containing protein</fullName>
    </submittedName>
</protein>
<keyword evidence="3" id="KW-1185">Reference proteome</keyword>
<dbReference type="InterPro" id="IPR051681">
    <property type="entry name" value="Ser/Thr_Kinases-Pseudokinases"/>
</dbReference>
<reference evidence="2" key="1">
    <citation type="submission" date="2022-11" db="EMBL/GenBank/DDBJ databases">
        <authorList>
            <person name="Petersen C."/>
        </authorList>
    </citation>
    <scope>NUCLEOTIDE SEQUENCE</scope>
    <source>
        <strain evidence="2">IBT 30069</strain>
    </source>
</reference>
<proteinExistence type="predicted"/>
<keyword evidence="2" id="KW-0808">Transferase</keyword>
<accession>A0A9W9JZM0</accession>
<dbReference type="AlphaFoldDB" id="A0A9W9JZM0"/>
<reference evidence="2" key="2">
    <citation type="journal article" date="2023" name="IMA Fungus">
        <title>Comparative genomic study of the Penicillium genus elucidates a diverse pangenome and 15 lateral gene transfer events.</title>
        <authorList>
            <person name="Petersen C."/>
            <person name="Sorensen T."/>
            <person name="Nielsen M.R."/>
            <person name="Sondergaard T.E."/>
            <person name="Sorensen J.L."/>
            <person name="Fitzpatrick D.A."/>
            <person name="Frisvad J.C."/>
            <person name="Nielsen K.L."/>
        </authorList>
    </citation>
    <scope>NUCLEOTIDE SEQUENCE</scope>
    <source>
        <strain evidence="2">IBT 30069</strain>
    </source>
</reference>
<dbReference type="PROSITE" id="PS50011">
    <property type="entry name" value="PROTEIN_KINASE_DOM"/>
    <property type="match status" value="1"/>
</dbReference>
<evidence type="ECO:0000259" key="1">
    <source>
        <dbReference type="PROSITE" id="PS50011"/>
    </source>
</evidence>
<name>A0A9W9JZM0_9EURO</name>
<dbReference type="PANTHER" id="PTHR44329:SF289">
    <property type="entry name" value="SERINE_THREONINE-PROTEIN KINASE VIK"/>
    <property type="match status" value="1"/>
</dbReference>
<dbReference type="GO" id="GO:0004674">
    <property type="term" value="F:protein serine/threonine kinase activity"/>
    <property type="evidence" value="ECO:0007669"/>
    <property type="project" value="TreeGrafter"/>
</dbReference>
<dbReference type="PANTHER" id="PTHR44329">
    <property type="entry name" value="SERINE/THREONINE-PROTEIN KINASE TNNI3K-RELATED"/>
    <property type="match status" value="1"/>
</dbReference>
<dbReference type="InterPro" id="IPR011009">
    <property type="entry name" value="Kinase-like_dom_sf"/>
</dbReference>
<keyword evidence="2" id="KW-0418">Kinase</keyword>
<gene>
    <name evidence="2" type="ORF">N7456_011365</name>
</gene>
<dbReference type="SMART" id="SM00220">
    <property type="entry name" value="S_TKc"/>
    <property type="match status" value="1"/>
</dbReference>
<dbReference type="Proteomes" id="UP001149165">
    <property type="component" value="Unassembled WGS sequence"/>
</dbReference>
<dbReference type="SUPFAM" id="SSF56112">
    <property type="entry name" value="Protein kinase-like (PK-like)"/>
    <property type="match status" value="1"/>
</dbReference>
<comment type="caution">
    <text evidence="2">The sequence shown here is derived from an EMBL/GenBank/DDBJ whole genome shotgun (WGS) entry which is preliminary data.</text>
</comment>
<feature type="domain" description="Protein kinase" evidence="1">
    <location>
        <begin position="7"/>
        <end position="274"/>
    </location>
</feature>
<evidence type="ECO:0000313" key="2">
    <source>
        <dbReference type="EMBL" id="KAJ5087749.1"/>
    </source>
</evidence>
<dbReference type="OrthoDB" id="4062651at2759"/>
<organism evidence="2 3">
    <name type="scientific">Penicillium angulare</name>
    <dbReference type="NCBI Taxonomy" id="116970"/>
    <lineage>
        <taxon>Eukaryota</taxon>
        <taxon>Fungi</taxon>
        <taxon>Dikarya</taxon>
        <taxon>Ascomycota</taxon>
        <taxon>Pezizomycotina</taxon>
        <taxon>Eurotiomycetes</taxon>
        <taxon>Eurotiomycetidae</taxon>
        <taxon>Eurotiales</taxon>
        <taxon>Aspergillaceae</taxon>
        <taxon>Penicillium</taxon>
    </lineage>
</organism>
<sequence>MALESQFQNVHLIGSGGISSIYQVNSSVVVKVPSSDEFARQQFRNEIENYKTFTRHTACAFIVQCFYLTDDAIFLENMKDQCLAFRIQYNYTYDREKWVVIQVDKLEPLHLRLAWMDGITQAIAFLESLNLAHGDLRPENILLHGNKIKVTDFDHTAPFGTQFWACTAPWGRELKDEEIDYDIPGWADGVLGTRSEQFALGSIYYYLNYGMEVYGDKTLTDNRRDRGIALMELLKNMQFPVLDCDPMIDELIHKCWYNQFTTIANLAEATKALFDKRCSGEDKEALEEGIDVQVAADGYEATKAFCQKLQEDGLVDYIRSRQSC</sequence>
<dbReference type="GO" id="GO:0005524">
    <property type="term" value="F:ATP binding"/>
    <property type="evidence" value="ECO:0007669"/>
    <property type="project" value="InterPro"/>
</dbReference>
<dbReference type="Pfam" id="PF00069">
    <property type="entry name" value="Pkinase"/>
    <property type="match status" value="1"/>
</dbReference>